<dbReference type="AlphaFoldDB" id="A0A3M9MQT4"/>
<protein>
    <submittedName>
        <fullName evidence="5">Acetoacetyl-CoA reductase</fullName>
        <ecNumber evidence="5">1.1.1.36</ecNumber>
    </submittedName>
</protein>
<dbReference type="NCBIfam" id="NF009466">
    <property type="entry name" value="PRK12826.1-2"/>
    <property type="match status" value="1"/>
</dbReference>
<dbReference type="Gene3D" id="3.40.50.720">
    <property type="entry name" value="NAD(P)-binding Rossmann-like Domain"/>
    <property type="match status" value="1"/>
</dbReference>
<dbReference type="InterPro" id="IPR036291">
    <property type="entry name" value="NAD(P)-bd_dom_sf"/>
</dbReference>
<comment type="similarity">
    <text evidence="1 3">Belongs to the short-chain dehydrogenases/reductases (SDR) family.</text>
</comment>
<dbReference type="PROSITE" id="PS00061">
    <property type="entry name" value="ADH_SHORT"/>
    <property type="match status" value="1"/>
</dbReference>
<feature type="domain" description="Ketoreductase" evidence="4">
    <location>
        <begin position="7"/>
        <end position="186"/>
    </location>
</feature>
<dbReference type="Pfam" id="PF00106">
    <property type="entry name" value="adh_short"/>
    <property type="match status" value="1"/>
</dbReference>
<dbReference type="GO" id="GO:0018454">
    <property type="term" value="F:acetoacetyl-CoA reductase activity"/>
    <property type="evidence" value="ECO:0007669"/>
    <property type="project" value="UniProtKB-EC"/>
</dbReference>
<evidence type="ECO:0000256" key="1">
    <source>
        <dbReference type="ARBA" id="ARBA00006484"/>
    </source>
</evidence>
<evidence type="ECO:0000313" key="5">
    <source>
        <dbReference type="EMBL" id="RNI27557.1"/>
    </source>
</evidence>
<dbReference type="SMART" id="SM00822">
    <property type="entry name" value="PKS_KR"/>
    <property type="match status" value="1"/>
</dbReference>
<dbReference type="InterPro" id="IPR050259">
    <property type="entry name" value="SDR"/>
</dbReference>
<dbReference type="FunFam" id="3.40.50.720:FF:000173">
    <property type="entry name" value="3-oxoacyl-[acyl-carrier protein] reductase"/>
    <property type="match status" value="1"/>
</dbReference>
<dbReference type="SUPFAM" id="SSF51735">
    <property type="entry name" value="NAD(P)-binding Rossmann-fold domains"/>
    <property type="match status" value="1"/>
</dbReference>
<proteinExistence type="inferred from homology"/>
<dbReference type="NCBIfam" id="NF009464">
    <property type="entry name" value="PRK12824.1"/>
    <property type="match status" value="1"/>
</dbReference>
<evidence type="ECO:0000256" key="2">
    <source>
        <dbReference type="ARBA" id="ARBA00023002"/>
    </source>
</evidence>
<reference evidence="5 6" key="1">
    <citation type="submission" date="2018-11" db="EMBL/GenBank/DDBJ databases">
        <title>Rufibacter latericius sp. nov., isolated from water in Baiyang Lake.</title>
        <authorList>
            <person name="Yang Y."/>
        </authorList>
    </citation>
    <scope>NUCLEOTIDE SEQUENCE [LARGE SCALE GENOMIC DNA]</scope>
    <source>
        <strain evidence="5 6">MCC P1</strain>
    </source>
</reference>
<organism evidence="5 6">
    <name type="scientific">Rufibacter immobilis</name>
    <dbReference type="NCBI Taxonomy" id="1348778"/>
    <lineage>
        <taxon>Bacteria</taxon>
        <taxon>Pseudomonadati</taxon>
        <taxon>Bacteroidota</taxon>
        <taxon>Cytophagia</taxon>
        <taxon>Cytophagales</taxon>
        <taxon>Hymenobacteraceae</taxon>
        <taxon>Rufibacter</taxon>
    </lineage>
</organism>
<sequence>MKTAKERVALITGSTGGIGMALCKKLHEEGYRVVGNFRCKEKAESIQNSLREAGCVIEMVQGDVADFDSVGRMVQQIETQIGPIDILINNAGIAKDVRFAKMQKSDWDDVINTNLNGVFNCTRHVINGMMERKYGRIINISSINGQKGQFGQTNYSAAKAGIHGFTKSLALEVAKYGITVNTISPGYIETEMVMAVPQNIREQIVAQIPVGRLGYIEEVAEAVTYLISEKSGFITGSNLSINGGQHMY</sequence>
<name>A0A3M9MQT4_9BACT</name>
<dbReference type="NCBIfam" id="TIGR01829">
    <property type="entry name" value="AcAcCoA_reduct"/>
    <property type="match status" value="1"/>
</dbReference>
<evidence type="ECO:0000259" key="4">
    <source>
        <dbReference type="SMART" id="SM00822"/>
    </source>
</evidence>
<dbReference type="PANTHER" id="PTHR42879:SF2">
    <property type="entry name" value="3-OXOACYL-[ACYL-CARRIER-PROTEIN] REDUCTASE FABG"/>
    <property type="match status" value="1"/>
</dbReference>
<dbReference type="OrthoDB" id="9788235at2"/>
<dbReference type="InterPro" id="IPR057326">
    <property type="entry name" value="KR_dom"/>
</dbReference>
<comment type="caution">
    <text evidence="5">The sequence shown here is derived from an EMBL/GenBank/DDBJ whole genome shotgun (WGS) entry which is preliminary data.</text>
</comment>
<dbReference type="GO" id="GO:0032787">
    <property type="term" value="P:monocarboxylic acid metabolic process"/>
    <property type="evidence" value="ECO:0007669"/>
    <property type="project" value="UniProtKB-ARBA"/>
</dbReference>
<dbReference type="InterPro" id="IPR011283">
    <property type="entry name" value="Acetoacetyl-CoA_reductase"/>
</dbReference>
<dbReference type="EMBL" id="RJJE01000017">
    <property type="protein sequence ID" value="RNI27557.1"/>
    <property type="molecule type" value="Genomic_DNA"/>
</dbReference>
<dbReference type="InterPro" id="IPR002347">
    <property type="entry name" value="SDR_fam"/>
</dbReference>
<gene>
    <name evidence="5" type="primary">phbB</name>
    <name evidence="5" type="ORF">EFA69_15645</name>
</gene>
<evidence type="ECO:0000256" key="3">
    <source>
        <dbReference type="RuleBase" id="RU000363"/>
    </source>
</evidence>
<keyword evidence="6" id="KW-1185">Reference proteome</keyword>
<dbReference type="Proteomes" id="UP000271010">
    <property type="component" value="Unassembled WGS sequence"/>
</dbReference>
<dbReference type="PRINTS" id="PR00080">
    <property type="entry name" value="SDRFAMILY"/>
</dbReference>
<evidence type="ECO:0000313" key="6">
    <source>
        <dbReference type="Proteomes" id="UP000271010"/>
    </source>
</evidence>
<dbReference type="RefSeq" id="WP_123134025.1">
    <property type="nucleotide sequence ID" value="NZ_JBHMAD010000002.1"/>
</dbReference>
<dbReference type="GO" id="GO:0005737">
    <property type="term" value="C:cytoplasm"/>
    <property type="evidence" value="ECO:0007669"/>
    <property type="project" value="InterPro"/>
</dbReference>
<dbReference type="CDD" id="cd05333">
    <property type="entry name" value="BKR_SDR_c"/>
    <property type="match status" value="1"/>
</dbReference>
<dbReference type="InterPro" id="IPR020904">
    <property type="entry name" value="Sc_DH/Rdtase_CS"/>
</dbReference>
<dbReference type="PANTHER" id="PTHR42879">
    <property type="entry name" value="3-OXOACYL-(ACYL-CARRIER-PROTEIN) REDUCTASE"/>
    <property type="match status" value="1"/>
</dbReference>
<dbReference type="GO" id="GO:0042619">
    <property type="term" value="P:poly-hydroxybutyrate biosynthetic process"/>
    <property type="evidence" value="ECO:0007669"/>
    <property type="project" value="InterPro"/>
</dbReference>
<dbReference type="EC" id="1.1.1.36" evidence="5"/>
<keyword evidence="2 5" id="KW-0560">Oxidoreductase</keyword>
<dbReference type="PRINTS" id="PR00081">
    <property type="entry name" value="GDHRDH"/>
</dbReference>
<accession>A0A3M9MQT4</accession>